<dbReference type="EMBL" id="CACRXK020004942">
    <property type="protein sequence ID" value="CAB4004585.1"/>
    <property type="molecule type" value="Genomic_DNA"/>
</dbReference>
<dbReference type="SUPFAM" id="SSF103473">
    <property type="entry name" value="MFS general substrate transporter"/>
    <property type="match status" value="1"/>
</dbReference>
<dbReference type="PANTHER" id="PTHR24064">
    <property type="entry name" value="SOLUTE CARRIER FAMILY 22 MEMBER"/>
    <property type="match status" value="1"/>
</dbReference>
<dbReference type="Gene3D" id="1.20.1250.20">
    <property type="entry name" value="MFS general substrate transporter like domains"/>
    <property type="match status" value="1"/>
</dbReference>
<gene>
    <name evidence="5" type="ORF">PACLA_8A071815</name>
</gene>
<protein>
    <submittedName>
        <fullName evidence="5">Organic cation transporter -like</fullName>
    </submittedName>
</protein>
<name>A0A6S7HF94_PARCT</name>
<dbReference type="Proteomes" id="UP001152795">
    <property type="component" value="Unassembled WGS sequence"/>
</dbReference>
<dbReference type="InterPro" id="IPR036259">
    <property type="entry name" value="MFS_trans_sf"/>
</dbReference>
<keyword evidence="4" id="KW-0472">Membrane</keyword>
<evidence type="ECO:0000256" key="4">
    <source>
        <dbReference type="ARBA" id="ARBA00023136"/>
    </source>
</evidence>
<proteinExistence type="predicted"/>
<accession>A0A6S7HF94</accession>
<evidence type="ECO:0000256" key="2">
    <source>
        <dbReference type="ARBA" id="ARBA00022692"/>
    </source>
</evidence>
<evidence type="ECO:0000313" key="5">
    <source>
        <dbReference type="EMBL" id="CAB4004585.1"/>
    </source>
</evidence>
<reference evidence="5" key="1">
    <citation type="submission" date="2020-04" db="EMBL/GenBank/DDBJ databases">
        <authorList>
            <person name="Alioto T."/>
            <person name="Alioto T."/>
            <person name="Gomez Garrido J."/>
        </authorList>
    </citation>
    <scope>NUCLEOTIDE SEQUENCE</scope>
    <source>
        <strain evidence="5">A484AB</strain>
    </source>
</reference>
<keyword evidence="6" id="KW-1185">Reference proteome</keyword>
<sequence>MILGGIACVVVSLIPAGTERTDFIVGRVIGGMLGKGFITVSYDAVIVWSTELFPTIVRNSGIAIVYVAACLGSAAAPFVLELDRINPILPFGLMGGLAIVAALLGLLLPETRGRPTAEVFESKNSEKATEMNNLKGNIEDQNEKDLLMI</sequence>
<evidence type="ECO:0000256" key="3">
    <source>
        <dbReference type="ARBA" id="ARBA00022989"/>
    </source>
</evidence>
<dbReference type="GO" id="GO:0016020">
    <property type="term" value="C:membrane"/>
    <property type="evidence" value="ECO:0007669"/>
    <property type="project" value="UniProtKB-SubCell"/>
</dbReference>
<comment type="subcellular location">
    <subcellularLocation>
        <location evidence="1">Membrane</location>
        <topology evidence="1">Multi-pass membrane protein</topology>
    </subcellularLocation>
</comment>
<evidence type="ECO:0000256" key="1">
    <source>
        <dbReference type="ARBA" id="ARBA00004141"/>
    </source>
</evidence>
<keyword evidence="2" id="KW-0812">Transmembrane</keyword>
<dbReference type="OrthoDB" id="5296287at2759"/>
<keyword evidence="3" id="KW-1133">Transmembrane helix</keyword>
<dbReference type="AlphaFoldDB" id="A0A6S7HF94"/>
<organism evidence="5 6">
    <name type="scientific">Paramuricea clavata</name>
    <name type="common">Red gorgonian</name>
    <name type="synonym">Violescent sea-whip</name>
    <dbReference type="NCBI Taxonomy" id="317549"/>
    <lineage>
        <taxon>Eukaryota</taxon>
        <taxon>Metazoa</taxon>
        <taxon>Cnidaria</taxon>
        <taxon>Anthozoa</taxon>
        <taxon>Octocorallia</taxon>
        <taxon>Malacalcyonacea</taxon>
        <taxon>Plexauridae</taxon>
        <taxon>Paramuricea</taxon>
    </lineage>
</organism>
<comment type="caution">
    <text evidence="5">The sequence shown here is derived from an EMBL/GenBank/DDBJ whole genome shotgun (WGS) entry which is preliminary data.</text>
</comment>
<evidence type="ECO:0000313" key="6">
    <source>
        <dbReference type="Proteomes" id="UP001152795"/>
    </source>
</evidence>